<dbReference type="EMBL" id="JABFTP020000124">
    <property type="protein sequence ID" value="KAL3279374.1"/>
    <property type="molecule type" value="Genomic_DNA"/>
</dbReference>
<dbReference type="Pfam" id="PF21787">
    <property type="entry name" value="TNP-like_RNaseH_N"/>
    <property type="match status" value="1"/>
</dbReference>
<dbReference type="AlphaFoldDB" id="A0ABD2NLG0"/>
<reference evidence="2 3" key="1">
    <citation type="journal article" date="2021" name="BMC Biol.">
        <title>Horizontally acquired antibacterial genes associated with adaptive radiation of ladybird beetles.</title>
        <authorList>
            <person name="Li H.S."/>
            <person name="Tang X.F."/>
            <person name="Huang Y.H."/>
            <person name="Xu Z.Y."/>
            <person name="Chen M.L."/>
            <person name="Du X.Y."/>
            <person name="Qiu B.Y."/>
            <person name="Chen P.T."/>
            <person name="Zhang W."/>
            <person name="Slipinski A."/>
            <person name="Escalona H.E."/>
            <person name="Waterhouse R.M."/>
            <person name="Zwick A."/>
            <person name="Pang H."/>
        </authorList>
    </citation>
    <scope>NUCLEOTIDE SEQUENCE [LARGE SCALE GENOMIC DNA]</scope>
    <source>
        <strain evidence="2">SYSU2018</strain>
    </source>
</reference>
<organism evidence="2 3">
    <name type="scientific">Cryptolaemus montrouzieri</name>
    <dbReference type="NCBI Taxonomy" id="559131"/>
    <lineage>
        <taxon>Eukaryota</taxon>
        <taxon>Metazoa</taxon>
        <taxon>Ecdysozoa</taxon>
        <taxon>Arthropoda</taxon>
        <taxon>Hexapoda</taxon>
        <taxon>Insecta</taxon>
        <taxon>Pterygota</taxon>
        <taxon>Neoptera</taxon>
        <taxon>Endopterygota</taxon>
        <taxon>Coleoptera</taxon>
        <taxon>Polyphaga</taxon>
        <taxon>Cucujiformia</taxon>
        <taxon>Coccinelloidea</taxon>
        <taxon>Coccinellidae</taxon>
        <taxon>Scymninae</taxon>
        <taxon>Scymnini</taxon>
        <taxon>Cryptolaemus</taxon>
    </lineage>
</organism>
<accession>A0ABD2NLG0</accession>
<protein>
    <recommendedName>
        <fullName evidence="1">Transposable element P transposase-like RNase H domain-containing protein</fullName>
    </recommendedName>
</protein>
<sequence length="149" mass="16688">MMDHLKVQVGKMHELDRHCVLLLDEISLLCGLHYERHKGHISGYEDLGHLGRSENVADHALVCLVRSIRKFSRHYQKKATKNSRMKMKIKEAAAQLSYSVTACIETWVASGNLPSGFVHKVGSLFDALNGYSFSVPEGEPLKGVLKIMV</sequence>
<dbReference type="Proteomes" id="UP001516400">
    <property type="component" value="Unassembled WGS sequence"/>
</dbReference>
<feature type="domain" description="Transposable element P transposase-like RNase H" evidence="1">
    <location>
        <begin position="2"/>
        <end position="70"/>
    </location>
</feature>
<gene>
    <name evidence="2" type="ORF">HHI36_016884</name>
</gene>
<comment type="caution">
    <text evidence="2">The sequence shown here is derived from an EMBL/GenBank/DDBJ whole genome shotgun (WGS) entry which is preliminary data.</text>
</comment>
<dbReference type="InterPro" id="IPR048365">
    <property type="entry name" value="TNP-like_RNaseH_N"/>
</dbReference>
<evidence type="ECO:0000313" key="2">
    <source>
        <dbReference type="EMBL" id="KAL3279374.1"/>
    </source>
</evidence>
<proteinExistence type="predicted"/>
<evidence type="ECO:0000313" key="3">
    <source>
        <dbReference type="Proteomes" id="UP001516400"/>
    </source>
</evidence>
<name>A0ABD2NLG0_9CUCU</name>
<evidence type="ECO:0000259" key="1">
    <source>
        <dbReference type="Pfam" id="PF21787"/>
    </source>
</evidence>
<keyword evidence="3" id="KW-1185">Reference proteome</keyword>